<accession>A0A914EHT9</accession>
<dbReference type="Proteomes" id="UP000887540">
    <property type="component" value="Unplaced"/>
</dbReference>
<reference evidence="2" key="1">
    <citation type="submission" date="2022-11" db="UniProtKB">
        <authorList>
            <consortium name="WormBaseParasite"/>
        </authorList>
    </citation>
    <scope>IDENTIFICATION</scope>
</reference>
<evidence type="ECO:0000313" key="2">
    <source>
        <dbReference type="WBParaSite" id="ACRNAN_scaffold8391.g28124.t1"/>
    </source>
</evidence>
<dbReference type="WBParaSite" id="ACRNAN_scaffold8391.g28124.t1">
    <property type="protein sequence ID" value="ACRNAN_scaffold8391.g28124.t1"/>
    <property type="gene ID" value="ACRNAN_scaffold8391.g28124"/>
</dbReference>
<protein>
    <submittedName>
        <fullName evidence="2">Uncharacterized protein</fullName>
    </submittedName>
</protein>
<evidence type="ECO:0000313" key="1">
    <source>
        <dbReference type="Proteomes" id="UP000887540"/>
    </source>
</evidence>
<dbReference type="AlphaFoldDB" id="A0A914EHT9"/>
<organism evidence="1 2">
    <name type="scientific">Acrobeloides nanus</name>
    <dbReference type="NCBI Taxonomy" id="290746"/>
    <lineage>
        <taxon>Eukaryota</taxon>
        <taxon>Metazoa</taxon>
        <taxon>Ecdysozoa</taxon>
        <taxon>Nematoda</taxon>
        <taxon>Chromadorea</taxon>
        <taxon>Rhabditida</taxon>
        <taxon>Tylenchina</taxon>
        <taxon>Cephalobomorpha</taxon>
        <taxon>Cephaloboidea</taxon>
        <taxon>Cephalobidae</taxon>
        <taxon>Acrobeloides</taxon>
    </lineage>
</organism>
<proteinExistence type="predicted"/>
<name>A0A914EHT9_9BILA</name>
<sequence>MLFVTLMTIESLFSQAPDRPLFEQRYAMDILCWCLYCLCL</sequence>
<keyword evidence="1" id="KW-1185">Reference proteome</keyword>